<keyword evidence="1" id="KW-0067">ATP-binding</keyword>
<dbReference type="SUPFAM" id="SSF56112">
    <property type="entry name" value="Protein kinase-like (PK-like)"/>
    <property type="match status" value="1"/>
</dbReference>
<dbReference type="PANTHER" id="PTHR45631">
    <property type="entry name" value="OS07G0107800 PROTEIN-RELATED"/>
    <property type="match status" value="1"/>
</dbReference>
<protein>
    <submittedName>
        <fullName evidence="3">Receptor-like protein kinase</fullName>
    </submittedName>
</protein>
<dbReference type="Proteomes" id="UP000265520">
    <property type="component" value="Unassembled WGS sequence"/>
</dbReference>
<dbReference type="PANTHER" id="PTHR45631:SF202">
    <property type="entry name" value="SENESCENCE-INDUCED RECEPTOR-LIKE SERINE_THREONINE-PROTEIN KINASE"/>
    <property type="match status" value="1"/>
</dbReference>
<name>A0A392MQ71_9FABA</name>
<keyword evidence="2" id="KW-0472">Membrane</keyword>
<comment type="caution">
    <text evidence="3">The sequence shown here is derived from an EMBL/GenBank/DDBJ whole genome shotgun (WGS) entry which is preliminary data.</text>
</comment>
<keyword evidence="1" id="KW-0547">Nucleotide-binding</keyword>
<organism evidence="3 4">
    <name type="scientific">Trifolium medium</name>
    <dbReference type="NCBI Taxonomy" id="97028"/>
    <lineage>
        <taxon>Eukaryota</taxon>
        <taxon>Viridiplantae</taxon>
        <taxon>Streptophyta</taxon>
        <taxon>Embryophyta</taxon>
        <taxon>Tracheophyta</taxon>
        <taxon>Spermatophyta</taxon>
        <taxon>Magnoliopsida</taxon>
        <taxon>eudicotyledons</taxon>
        <taxon>Gunneridae</taxon>
        <taxon>Pentapetalae</taxon>
        <taxon>rosids</taxon>
        <taxon>fabids</taxon>
        <taxon>Fabales</taxon>
        <taxon>Fabaceae</taxon>
        <taxon>Papilionoideae</taxon>
        <taxon>50 kb inversion clade</taxon>
        <taxon>NPAAA clade</taxon>
        <taxon>Hologalegina</taxon>
        <taxon>IRL clade</taxon>
        <taxon>Trifolieae</taxon>
        <taxon>Trifolium</taxon>
    </lineage>
</organism>
<dbReference type="PROSITE" id="PS00107">
    <property type="entry name" value="PROTEIN_KINASE_ATP"/>
    <property type="match status" value="1"/>
</dbReference>
<reference evidence="3 4" key="1">
    <citation type="journal article" date="2018" name="Front. Plant Sci.">
        <title>Red Clover (Trifolium pratense) and Zigzag Clover (T. medium) - A Picture of Genomic Similarities and Differences.</title>
        <authorList>
            <person name="Dluhosova J."/>
            <person name="Istvanek J."/>
            <person name="Nedelnik J."/>
            <person name="Repkova J."/>
        </authorList>
    </citation>
    <scope>NUCLEOTIDE SEQUENCE [LARGE SCALE GENOMIC DNA]</scope>
    <source>
        <strain evidence="4">cv. 10/8</strain>
        <tissue evidence="3">Leaf</tissue>
    </source>
</reference>
<feature type="transmembrane region" description="Helical" evidence="2">
    <location>
        <begin position="71"/>
        <end position="94"/>
    </location>
</feature>
<dbReference type="Gene3D" id="3.30.200.20">
    <property type="entry name" value="Phosphorylase Kinase, domain 1"/>
    <property type="match status" value="1"/>
</dbReference>
<feature type="non-terminal residue" evidence="3">
    <location>
        <position position="1"/>
    </location>
</feature>
<keyword evidence="3" id="KW-0418">Kinase</keyword>
<dbReference type="InterPro" id="IPR017441">
    <property type="entry name" value="Protein_kinase_ATP_BS"/>
</dbReference>
<dbReference type="InterPro" id="IPR011009">
    <property type="entry name" value="Kinase-like_dom_sf"/>
</dbReference>
<evidence type="ECO:0000313" key="4">
    <source>
        <dbReference type="Proteomes" id="UP000265520"/>
    </source>
</evidence>
<keyword evidence="4" id="KW-1185">Reference proteome</keyword>
<dbReference type="GO" id="GO:0016301">
    <property type="term" value="F:kinase activity"/>
    <property type="evidence" value="ECO:0007669"/>
    <property type="project" value="UniProtKB-KW"/>
</dbReference>
<dbReference type="GO" id="GO:0005524">
    <property type="term" value="F:ATP binding"/>
    <property type="evidence" value="ECO:0007669"/>
    <property type="project" value="UniProtKB-UniRule"/>
</dbReference>
<dbReference type="SUPFAM" id="SSF52058">
    <property type="entry name" value="L domain-like"/>
    <property type="match status" value="1"/>
</dbReference>
<dbReference type="InterPro" id="IPR032675">
    <property type="entry name" value="LRR_dom_sf"/>
</dbReference>
<evidence type="ECO:0000256" key="1">
    <source>
        <dbReference type="PROSITE-ProRule" id="PRU10141"/>
    </source>
</evidence>
<keyword evidence="3" id="KW-0808">Transferase</keyword>
<keyword evidence="2" id="KW-1133">Transmembrane helix</keyword>
<accession>A0A392MQ71</accession>
<keyword evidence="2" id="KW-0812">Transmembrane</keyword>
<dbReference type="Gene3D" id="3.80.10.10">
    <property type="entry name" value="Ribonuclease Inhibitor"/>
    <property type="match status" value="1"/>
</dbReference>
<dbReference type="EMBL" id="LXQA010016365">
    <property type="protein sequence ID" value="MCH89541.1"/>
    <property type="molecule type" value="Genomic_DNA"/>
</dbReference>
<sequence>DLSNNSLNGPLPDFLTQLHSLKVLKVGKNKLTGLVPSGLLERSKTKSLSLSVDDNSGLCTTKSCRKKSSHVPLIASISAIIVVILLLSLGFWIFRRHKVTSTNSTKRGSLISKQQAFSYTEILNITDNFKTIIGEGGFGEVYFGTLQNQTQVAVKRLSPSSVQGYKEFQSEMKSKH</sequence>
<evidence type="ECO:0000313" key="3">
    <source>
        <dbReference type="EMBL" id="MCH89541.1"/>
    </source>
</evidence>
<dbReference type="AlphaFoldDB" id="A0A392MQ71"/>
<feature type="binding site" evidence="1">
    <location>
        <position position="155"/>
    </location>
    <ligand>
        <name>ATP</name>
        <dbReference type="ChEBI" id="CHEBI:30616"/>
    </ligand>
</feature>
<gene>
    <name evidence="3" type="ORF">A2U01_0010440</name>
</gene>
<evidence type="ECO:0000256" key="2">
    <source>
        <dbReference type="SAM" id="Phobius"/>
    </source>
</evidence>
<keyword evidence="3" id="KW-0675">Receptor</keyword>
<proteinExistence type="predicted"/>